<name>A0A0E9QFB4_ANGAN</name>
<reference evidence="1" key="1">
    <citation type="submission" date="2014-11" db="EMBL/GenBank/DDBJ databases">
        <authorList>
            <person name="Amaro Gonzalez C."/>
        </authorList>
    </citation>
    <scope>NUCLEOTIDE SEQUENCE</scope>
</reference>
<evidence type="ECO:0000313" key="1">
    <source>
        <dbReference type="EMBL" id="JAH15015.1"/>
    </source>
</evidence>
<dbReference type="AlphaFoldDB" id="A0A0E9QFB4"/>
<protein>
    <submittedName>
        <fullName evidence="1">Uncharacterized protein</fullName>
    </submittedName>
</protein>
<dbReference type="EMBL" id="GBXM01093562">
    <property type="protein sequence ID" value="JAH15015.1"/>
    <property type="molecule type" value="Transcribed_RNA"/>
</dbReference>
<sequence>MQLVRSMHYMCVCVHGWKCLCVGVCLCAWLDGCVCVCTLVQLKW</sequence>
<proteinExistence type="predicted"/>
<accession>A0A0E9QFB4</accession>
<reference evidence="1" key="2">
    <citation type="journal article" date="2015" name="Fish Shellfish Immunol.">
        <title>Early steps in the European eel (Anguilla anguilla)-Vibrio vulnificus interaction in the gills: Role of the RtxA13 toxin.</title>
        <authorList>
            <person name="Callol A."/>
            <person name="Pajuelo D."/>
            <person name="Ebbesson L."/>
            <person name="Teles M."/>
            <person name="MacKenzie S."/>
            <person name="Amaro C."/>
        </authorList>
    </citation>
    <scope>NUCLEOTIDE SEQUENCE</scope>
</reference>
<organism evidence="1">
    <name type="scientific">Anguilla anguilla</name>
    <name type="common">European freshwater eel</name>
    <name type="synonym">Muraena anguilla</name>
    <dbReference type="NCBI Taxonomy" id="7936"/>
    <lineage>
        <taxon>Eukaryota</taxon>
        <taxon>Metazoa</taxon>
        <taxon>Chordata</taxon>
        <taxon>Craniata</taxon>
        <taxon>Vertebrata</taxon>
        <taxon>Euteleostomi</taxon>
        <taxon>Actinopterygii</taxon>
        <taxon>Neopterygii</taxon>
        <taxon>Teleostei</taxon>
        <taxon>Anguilliformes</taxon>
        <taxon>Anguillidae</taxon>
        <taxon>Anguilla</taxon>
    </lineage>
</organism>